<protein>
    <submittedName>
        <fullName evidence="2">Putative secreted protein</fullName>
    </submittedName>
</protein>
<dbReference type="EMBL" id="GIFC01005726">
    <property type="protein sequence ID" value="MXU87809.1"/>
    <property type="molecule type" value="Transcribed_RNA"/>
</dbReference>
<feature type="signal peptide" evidence="1">
    <location>
        <begin position="1"/>
        <end position="19"/>
    </location>
</feature>
<sequence>MSLIVGMGFLLSLSSATLSRRTTLLAAGEASPCWRETSCIAVDVKSPDPKMSGLERLDRSSLGVWCELEHSLVLPSSSDRLPSELSVEMDWPLTACRI</sequence>
<reference evidence="2" key="1">
    <citation type="submission" date="2019-12" db="EMBL/GenBank/DDBJ databases">
        <title>An insight into the sialome of adult female Ixodes ricinus ticks feeding for 6 days.</title>
        <authorList>
            <person name="Perner J."/>
            <person name="Ribeiro J.M.C."/>
        </authorList>
    </citation>
    <scope>NUCLEOTIDE SEQUENCE</scope>
    <source>
        <strain evidence="2">Semi-engorged</strain>
        <tissue evidence="2">Salivary glands</tissue>
    </source>
</reference>
<dbReference type="AlphaFoldDB" id="A0A6B0U5M0"/>
<evidence type="ECO:0000256" key="1">
    <source>
        <dbReference type="SAM" id="SignalP"/>
    </source>
</evidence>
<name>A0A6B0U5M0_IXORI</name>
<keyword evidence="1" id="KW-0732">Signal</keyword>
<evidence type="ECO:0000313" key="2">
    <source>
        <dbReference type="EMBL" id="MXU87809.1"/>
    </source>
</evidence>
<accession>A0A6B0U5M0</accession>
<feature type="chain" id="PRO_5025409425" evidence="1">
    <location>
        <begin position="20"/>
        <end position="98"/>
    </location>
</feature>
<organism evidence="2">
    <name type="scientific">Ixodes ricinus</name>
    <name type="common">Common tick</name>
    <name type="synonym">Acarus ricinus</name>
    <dbReference type="NCBI Taxonomy" id="34613"/>
    <lineage>
        <taxon>Eukaryota</taxon>
        <taxon>Metazoa</taxon>
        <taxon>Ecdysozoa</taxon>
        <taxon>Arthropoda</taxon>
        <taxon>Chelicerata</taxon>
        <taxon>Arachnida</taxon>
        <taxon>Acari</taxon>
        <taxon>Parasitiformes</taxon>
        <taxon>Ixodida</taxon>
        <taxon>Ixodoidea</taxon>
        <taxon>Ixodidae</taxon>
        <taxon>Ixodinae</taxon>
        <taxon>Ixodes</taxon>
    </lineage>
</organism>
<proteinExistence type="predicted"/>